<sequence length="127" mass="13175" precursor="true">MPLPRPQTLAALVLLTLGAGAMAASLAQSGSGGAAAWTNERAVEYQQAAGELHRLAFAPDSAESREKLALAQARYDTLRGELDAARSGGWSPADLLFWGGGALIVGAGLAAASGRERARTNEHAHRR</sequence>
<reference evidence="3 4" key="1">
    <citation type="submission" date="2019-02" db="EMBL/GenBank/DDBJ databases">
        <title>Deep-cultivation of Planctomycetes and their phenomic and genomic characterization uncovers novel biology.</title>
        <authorList>
            <person name="Wiegand S."/>
            <person name="Jogler M."/>
            <person name="Boedeker C."/>
            <person name="Pinto D."/>
            <person name="Vollmers J."/>
            <person name="Rivas-Marin E."/>
            <person name="Kohn T."/>
            <person name="Peeters S.H."/>
            <person name="Heuer A."/>
            <person name="Rast P."/>
            <person name="Oberbeckmann S."/>
            <person name="Bunk B."/>
            <person name="Jeske O."/>
            <person name="Meyerdierks A."/>
            <person name="Storesund J.E."/>
            <person name="Kallscheuer N."/>
            <person name="Luecker S."/>
            <person name="Lage O.M."/>
            <person name="Pohl T."/>
            <person name="Merkel B.J."/>
            <person name="Hornburger P."/>
            <person name="Mueller R.-W."/>
            <person name="Bruemmer F."/>
            <person name="Labrenz M."/>
            <person name="Spormann A.M."/>
            <person name="Op den Camp H."/>
            <person name="Overmann J."/>
            <person name="Amann R."/>
            <person name="Jetten M.S.M."/>
            <person name="Mascher T."/>
            <person name="Medema M.H."/>
            <person name="Devos D.P."/>
            <person name="Kaster A.-K."/>
            <person name="Ovreas L."/>
            <person name="Rohde M."/>
            <person name="Galperin M.Y."/>
            <person name="Jogler C."/>
        </authorList>
    </citation>
    <scope>NUCLEOTIDE SEQUENCE [LARGE SCALE GENOMIC DNA]</scope>
    <source>
        <strain evidence="3 4">Pla175</strain>
    </source>
</reference>
<evidence type="ECO:0000313" key="3">
    <source>
        <dbReference type="EMBL" id="QDU91713.1"/>
    </source>
</evidence>
<dbReference type="Proteomes" id="UP000317429">
    <property type="component" value="Chromosome"/>
</dbReference>
<feature type="chain" id="PRO_5022155846" evidence="2">
    <location>
        <begin position="24"/>
        <end position="127"/>
    </location>
</feature>
<evidence type="ECO:0000313" key="4">
    <source>
        <dbReference type="Proteomes" id="UP000317429"/>
    </source>
</evidence>
<protein>
    <submittedName>
        <fullName evidence="3">Uncharacterized protein</fullName>
    </submittedName>
</protein>
<name>A0A518DJR2_9BACT</name>
<gene>
    <name evidence="3" type="ORF">Pla175_51430</name>
</gene>
<feature type="signal peptide" evidence="2">
    <location>
        <begin position="1"/>
        <end position="23"/>
    </location>
</feature>
<keyword evidence="1" id="KW-0472">Membrane</keyword>
<accession>A0A518DJR2</accession>
<dbReference type="EMBL" id="CP036291">
    <property type="protein sequence ID" value="QDU91713.1"/>
    <property type="molecule type" value="Genomic_DNA"/>
</dbReference>
<keyword evidence="1" id="KW-0812">Transmembrane</keyword>
<evidence type="ECO:0000256" key="2">
    <source>
        <dbReference type="SAM" id="SignalP"/>
    </source>
</evidence>
<organism evidence="3 4">
    <name type="scientific">Pirellulimonas nuda</name>
    <dbReference type="NCBI Taxonomy" id="2528009"/>
    <lineage>
        <taxon>Bacteria</taxon>
        <taxon>Pseudomonadati</taxon>
        <taxon>Planctomycetota</taxon>
        <taxon>Planctomycetia</taxon>
        <taxon>Pirellulales</taxon>
        <taxon>Lacipirellulaceae</taxon>
        <taxon>Pirellulimonas</taxon>
    </lineage>
</organism>
<keyword evidence="1" id="KW-1133">Transmembrane helix</keyword>
<keyword evidence="2" id="KW-0732">Signal</keyword>
<dbReference type="KEGG" id="pnd:Pla175_51430"/>
<proteinExistence type="predicted"/>
<keyword evidence="4" id="KW-1185">Reference proteome</keyword>
<feature type="transmembrane region" description="Helical" evidence="1">
    <location>
        <begin position="95"/>
        <end position="112"/>
    </location>
</feature>
<dbReference type="AlphaFoldDB" id="A0A518DJR2"/>
<evidence type="ECO:0000256" key="1">
    <source>
        <dbReference type="SAM" id="Phobius"/>
    </source>
</evidence>
<dbReference type="RefSeq" id="WP_145291871.1">
    <property type="nucleotide sequence ID" value="NZ_CP036291.1"/>
</dbReference>